<dbReference type="RefSeq" id="WP_222961176.1">
    <property type="nucleotide sequence ID" value="NZ_JAINZZ010000004.1"/>
</dbReference>
<dbReference type="GO" id="GO:0016787">
    <property type="term" value="F:hydrolase activity"/>
    <property type="evidence" value="ECO:0007669"/>
    <property type="project" value="UniProtKB-KW"/>
</dbReference>
<dbReference type="Pfam" id="PF00561">
    <property type="entry name" value="Abhydrolase_1"/>
    <property type="match status" value="1"/>
</dbReference>
<dbReference type="Proteomes" id="UP000778578">
    <property type="component" value="Unassembled WGS sequence"/>
</dbReference>
<gene>
    <name evidence="3" type="ORF">K7862_05420</name>
</gene>
<keyword evidence="1 3" id="KW-0378">Hydrolase</keyword>
<accession>A0ABS7Q2I4</accession>
<dbReference type="SUPFAM" id="SSF53474">
    <property type="entry name" value="alpha/beta-Hydrolases"/>
    <property type="match status" value="1"/>
</dbReference>
<dbReference type="InterPro" id="IPR029058">
    <property type="entry name" value="AB_hydrolase_fold"/>
</dbReference>
<feature type="domain" description="AB hydrolase-1" evidence="2">
    <location>
        <begin position="22"/>
        <end position="267"/>
    </location>
</feature>
<sequence length="289" mass="30447">MPTFTAPDGTTLAYRLDGRGGPLVCLPGGPMRASVYLGDLAGLASHRTLVLLDLRGTGASQKPADPETYRCDRQVPDVEALRVHLGLERMDLLAHSAAGDLALAYAAAHPGRVNSLTLVAARGRTLGIDFTPDHRREAAALRVCEPWYPAAAVALEKSFAGTASDADWDAMIPLFYGRWDAAAQAHSAADVVESNEEAGDRYASAGAFEPAAARRAVAGLTAPVLFYAGELDGGPLPRVAAEIASLVPDARLVVQPGGGHFPWLDDPDHFRRTVVAFLDAVPPVPARDA</sequence>
<protein>
    <submittedName>
        <fullName evidence="3">Alpha/beta hydrolase</fullName>
    </submittedName>
</protein>
<name>A0ABS7Q2I4_9ACTN</name>
<evidence type="ECO:0000313" key="4">
    <source>
        <dbReference type="Proteomes" id="UP000778578"/>
    </source>
</evidence>
<organism evidence="3 4">
    <name type="scientific">Actinacidiphila acidipaludis</name>
    <dbReference type="NCBI Taxonomy" id="2873382"/>
    <lineage>
        <taxon>Bacteria</taxon>
        <taxon>Bacillati</taxon>
        <taxon>Actinomycetota</taxon>
        <taxon>Actinomycetes</taxon>
        <taxon>Kitasatosporales</taxon>
        <taxon>Streptomycetaceae</taxon>
        <taxon>Actinacidiphila</taxon>
    </lineage>
</organism>
<dbReference type="InterPro" id="IPR000073">
    <property type="entry name" value="AB_hydrolase_1"/>
</dbReference>
<reference evidence="3 4" key="1">
    <citation type="submission" date="2021-08" db="EMBL/GenBank/DDBJ databases">
        <title>WGS of actinomycetes from Thailand.</title>
        <authorList>
            <person name="Thawai C."/>
        </authorList>
    </citation>
    <scope>NUCLEOTIDE SEQUENCE [LARGE SCALE GENOMIC DNA]</scope>
    <source>
        <strain evidence="3 4">PLK6-54</strain>
    </source>
</reference>
<comment type="caution">
    <text evidence="3">The sequence shown here is derived from an EMBL/GenBank/DDBJ whole genome shotgun (WGS) entry which is preliminary data.</text>
</comment>
<dbReference type="Gene3D" id="3.40.50.1820">
    <property type="entry name" value="alpha/beta hydrolase"/>
    <property type="match status" value="1"/>
</dbReference>
<keyword evidence="4" id="KW-1185">Reference proteome</keyword>
<evidence type="ECO:0000259" key="2">
    <source>
        <dbReference type="Pfam" id="PF00561"/>
    </source>
</evidence>
<evidence type="ECO:0000256" key="1">
    <source>
        <dbReference type="ARBA" id="ARBA00022801"/>
    </source>
</evidence>
<dbReference type="EMBL" id="JAINZZ010000004">
    <property type="protein sequence ID" value="MBY8877081.1"/>
    <property type="molecule type" value="Genomic_DNA"/>
</dbReference>
<dbReference type="PANTHER" id="PTHR43798">
    <property type="entry name" value="MONOACYLGLYCEROL LIPASE"/>
    <property type="match status" value="1"/>
</dbReference>
<dbReference type="PANTHER" id="PTHR43798:SF31">
    <property type="entry name" value="AB HYDROLASE SUPERFAMILY PROTEIN YCLE"/>
    <property type="match status" value="1"/>
</dbReference>
<dbReference type="InterPro" id="IPR050266">
    <property type="entry name" value="AB_hydrolase_sf"/>
</dbReference>
<evidence type="ECO:0000313" key="3">
    <source>
        <dbReference type="EMBL" id="MBY8877081.1"/>
    </source>
</evidence>
<proteinExistence type="predicted"/>